<organism evidence="3 4">
    <name type="scientific">Agromyces humatus</name>
    <dbReference type="NCBI Taxonomy" id="279573"/>
    <lineage>
        <taxon>Bacteria</taxon>
        <taxon>Bacillati</taxon>
        <taxon>Actinomycetota</taxon>
        <taxon>Actinomycetes</taxon>
        <taxon>Micrococcales</taxon>
        <taxon>Microbacteriaceae</taxon>
        <taxon>Agromyces</taxon>
    </lineage>
</organism>
<comment type="caution">
    <text evidence="3">The sequence shown here is derived from an EMBL/GenBank/DDBJ whole genome shotgun (WGS) entry which is preliminary data.</text>
</comment>
<dbReference type="InterPro" id="IPR014729">
    <property type="entry name" value="Rossmann-like_a/b/a_fold"/>
</dbReference>
<dbReference type="SUPFAM" id="SSF52402">
    <property type="entry name" value="Adenine nucleotide alpha hydrolases-like"/>
    <property type="match status" value="2"/>
</dbReference>
<sequence length="302" mass="32379">MFTRIIVGWNDTSQSQTAVTWALERNTNEPITIVHAIGGAATASEYLRAGGELSEQRAKLMDFADRMRAEHRGHDITTRTAHGSPADLLGEYLEPGTLVVVGAPKHRTRSRWSVGARLASRHKGGTVAVIPSTSAGDGRASVVAGVDGSDASLGAVDLAASEAKRLGLPFEIIHVWLVPRSWSPLVGEYANDVNAYEKMHREVLNAALEYAQSIQSEPRGRLETGVASEVLAEVGRNAAVLVLASHSSGAFSRFLLGSVSHEVILDPPAPVLVVTPYVDQVEDLVFDDDDFEVDLGEVRPAE</sequence>
<dbReference type="InterPro" id="IPR006016">
    <property type="entry name" value="UspA"/>
</dbReference>
<dbReference type="CDD" id="cd00293">
    <property type="entry name" value="USP-like"/>
    <property type="match status" value="2"/>
</dbReference>
<dbReference type="EMBL" id="BAAANH010000002">
    <property type="protein sequence ID" value="GAA1756230.1"/>
    <property type="molecule type" value="Genomic_DNA"/>
</dbReference>
<dbReference type="Gene3D" id="3.40.50.620">
    <property type="entry name" value="HUPs"/>
    <property type="match status" value="2"/>
</dbReference>
<accession>A0ABP4WNN3</accession>
<evidence type="ECO:0000313" key="3">
    <source>
        <dbReference type="EMBL" id="GAA1756230.1"/>
    </source>
</evidence>
<proteinExistence type="inferred from homology"/>
<dbReference type="PRINTS" id="PR01438">
    <property type="entry name" value="UNVRSLSTRESS"/>
</dbReference>
<name>A0ABP4WNN3_9MICO</name>
<gene>
    <name evidence="3" type="ORF">GCM10009747_13140</name>
</gene>
<protein>
    <recommendedName>
        <fullName evidence="2">UspA domain-containing protein</fullName>
    </recommendedName>
</protein>
<dbReference type="Proteomes" id="UP001500506">
    <property type="component" value="Unassembled WGS sequence"/>
</dbReference>
<evidence type="ECO:0000256" key="1">
    <source>
        <dbReference type="ARBA" id="ARBA00008791"/>
    </source>
</evidence>
<dbReference type="Pfam" id="PF00582">
    <property type="entry name" value="Usp"/>
    <property type="match status" value="2"/>
</dbReference>
<dbReference type="PANTHER" id="PTHR31964:SF113">
    <property type="entry name" value="USPA DOMAIN-CONTAINING PROTEIN"/>
    <property type="match status" value="1"/>
</dbReference>
<dbReference type="InterPro" id="IPR006015">
    <property type="entry name" value="Universal_stress_UspA"/>
</dbReference>
<evidence type="ECO:0000313" key="4">
    <source>
        <dbReference type="Proteomes" id="UP001500506"/>
    </source>
</evidence>
<comment type="similarity">
    <text evidence="1">Belongs to the universal stress protein A family.</text>
</comment>
<feature type="domain" description="UspA" evidence="2">
    <location>
        <begin position="1"/>
        <end position="115"/>
    </location>
</feature>
<reference evidence="4" key="1">
    <citation type="journal article" date="2019" name="Int. J. Syst. Evol. Microbiol.">
        <title>The Global Catalogue of Microorganisms (GCM) 10K type strain sequencing project: providing services to taxonomists for standard genome sequencing and annotation.</title>
        <authorList>
            <consortium name="The Broad Institute Genomics Platform"/>
            <consortium name="The Broad Institute Genome Sequencing Center for Infectious Disease"/>
            <person name="Wu L."/>
            <person name="Ma J."/>
        </authorList>
    </citation>
    <scope>NUCLEOTIDE SEQUENCE [LARGE SCALE GENOMIC DNA]</scope>
    <source>
        <strain evidence="4">JCM 14319</strain>
    </source>
</reference>
<keyword evidence="4" id="KW-1185">Reference proteome</keyword>
<evidence type="ECO:0000259" key="2">
    <source>
        <dbReference type="Pfam" id="PF00582"/>
    </source>
</evidence>
<feature type="domain" description="UspA" evidence="2">
    <location>
        <begin position="142"/>
        <end position="274"/>
    </location>
</feature>
<dbReference type="PANTHER" id="PTHR31964">
    <property type="entry name" value="ADENINE NUCLEOTIDE ALPHA HYDROLASES-LIKE SUPERFAMILY PROTEIN"/>
    <property type="match status" value="1"/>
</dbReference>